<dbReference type="PANTHER" id="PTHR11895">
    <property type="entry name" value="TRANSAMIDASE"/>
    <property type="match status" value="1"/>
</dbReference>
<reference evidence="3 4" key="1">
    <citation type="submission" date="2017-09" db="EMBL/GenBank/DDBJ databases">
        <title>Bacterial strain isolated from the female urinary microbiota.</title>
        <authorList>
            <person name="Thomas-White K."/>
            <person name="Kumar N."/>
            <person name="Forster S."/>
            <person name="Putonti C."/>
            <person name="Lawley T."/>
            <person name="Wolfe A.J."/>
        </authorList>
    </citation>
    <scope>NUCLEOTIDE SEQUENCE [LARGE SCALE GENOMIC DNA]</scope>
    <source>
        <strain evidence="3 4">UMB1301</strain>
    </source>
</reference>
<dbReference type="InterPro" id="IPR036928">
    <property type="entry name" value="AS_sf"/>
</dbReference>
<dbReference type="Proteomes" id="UP000235598">
    <property type="component" value="Unassembled WGS sequence"/>
</dbReference>
<dbReference type="Pfam" id="PF01425">
    <property type="entry name" value="Amidase"/>
    <property type="match status" value="2"/>
</dbReference>
<feature type="domain" description="Amidase" evidence="2">
    <location>
        <begin position="264"/>
        <end position="388"/>
    </location>
</feature>
<dbReference type="InterPro" id="IPR000120">
    <property type="entry name" value="Amidase"/>
</dbReference>
<evidence type="ECO:0000313" key="4">
    <source>
        <dbReference type="Proteomes" id="UP000235598"/>
    </source>
</evidence>
<dbReference type="InterPro" id="IPR020556">
    <property type="entry name" value="Amidase_CS"/>
</dbReference>
<gene>
    <name evidence="3" type="ORF">CJ199_05570</name>
</gene>
<dbReference type="EMBL" id="PNHK01000002">
    <property type="protein sequence ID" value="PMD05485.1"/>
    <property type="molecule type" value="Genomic_DNA"/>
</dbReference>
<proteinExistence type="predicted"/>
<dbReference type="AlphaFoldDB" id="A0A2N6VMX6"/>
<evidence type="ECO:0000256" key="1">
    <source>
        <dbReference type="SAM" id="MobiDB-lite"/>
    </source>
</evidence>
<dbReference type="Gene3D" id="3.90.1300.10">
    <property type="entry name" value="Amidase signature (AS) domain"/>
    <property type="match status" value="1"/>
</dbReference>
<dbReference type="PANTHER" id="PTHR11895:SF151">
    <property type="entry name" value="GLUTAMYL-TRNA(GLN) AMIDOTRANSFERASE SUBUNIT A"/>
    <property type="match status" value="1"/>
</dbReference>
<accession>A0A2N6VMX6</accession>
<sequence length="399" mass="41597">MNTELSTRATELNAVTAFLNPSTDPQTSQSTNAHTKQPGPLAGLTFAVKDVIDVAGVPTSMGSNVTVPGTQPATTSAPIVSQLTELGAVAVAKTNCQEFSHGILGDASAFGRVINPVDPALCTGGSSSGSAALVGAGVVDVALGTDTAGSVRVPAACCHVTGFKPTFGVLPVDGIFPLSPTFDTAGLFAREPATVARVFSALTGREAPPAPDQPRIGFVDARGTIRAVTGNLPDAHNLTTSGEELFTRAAHIYDVVRKFESAQVHRDLMNTQAHDYQPQVLAKFKDALDVSEEEYQQGLTQVRSLQDEAAEVFASVDFIVTPAVDGPLATWELADSDPGVRGAYMHYSQPFNVVGWPAVVVPWHTTDSAGYPQSIQIVAHPGKDAELLTFAMAFAGAGN</sequence>
<protein>
    <submittedName>
        <fullName evidence="3">Amidase</fullName>
    </submittedName>
</protein>
<dbReference type="PROSITE" id="PS00571">
    <property type="entry name" value="AMIDASES"/>
    <property type="match status" value="1"/>
</dbReference>
<feature type="region of interest" description="Disordered" evidence="1">
    <location>
        <begin position="19"/>
        <end position="38"/>
    </location>
</feature>
<evidence type="ECO:0000259" key="2">
    <source>
        <dbReference type="Pfam" id="PF01425"/>
    </source>
</evidence>
<feature type="domain" description="Amidase" evidence="2">
    <location>
        <begin position="9"/>
        <end position="208"/>
    </location>
</feature>
<dbReference type="GO" id="GO:0003824">
    <property type="term" value="F:catalytic activity"/>
    <property type="evidence" value="ECO:0007669"/>
    <property type="project" value="InterPro"/>
</dbReference>
<dbReference type="SUPFAM" id="SSF75304">
    <property type="entry name" value="Amidase signature (AS) enzymes"/>
    <property type="match status" value="1"/>
</dbReference>
<evidence type="ECO:0000313" key="3">
    <source>
        <dbReference type="EMBL" id="PMD05485.1"/>
    </source>
</evidence>
<organism evidence="3 4">
    <name type="scientific">Brevibacterium paucivorans</name>
    <dbReference type="NCBI Taxonomy" id="170994"/>
    <lineage>
        <taxon>Bacteria</taxon>
        <taxon>Bacillati</taxon>
        <taxon>Actinomycetota</taxon>
        <taxon>Actinomycetes</taxon>
        <taxon>Micrococcales</taxon>
        <taxon>Brevibacteriaceae</taxon>
        <taxon>Brevibacterium</taxon>
    </lineage>
</organism>
<dbReference type="InterPro" id="IPR023631">
    <property type="entry name" value="Amidase_dom"/>
</dbReference>
<comment type="caution">
    <text evidence="3">The sequence shown here is derived from an EMBL/GenBank/DDBJ whole genome shotgun (WGS) entry which is preliminary data.</text>
</comment>
<dbReference type="RefSeq" id="WP_102238519.1">
    <property type="nucleotide sequence ID" value="NZ_JBDMHW010000003.1"/>
</dbReference>
<dbReference type="OrthoDB" id="182039at2"/>
<name>A0A2N6VMX6_9MICO</name>
<feature type="compositionally biased region" description="Polar residues" evidence="1">
    <location>
        <begin position="19"/>
        <end position="35"/>
    </location>
</feature>